<dbReference type="SUPFAM" id="SSF102705">
    <property type="entry name" value="NIF3 (NGG1p interacting factor 3)-like"/>
    <property type="match status" value="1"/>
</dbReference>
<evidence type="ECO:0000256" key="3">
    <source>
        <dbReference type="ARBA" id="ARBA00022112"/>
    </source>
</evidence>
<feature type="binding site" evidence="5">
    <location>
        <position position="103"/>
    </location>
    <ligand>
        <name>a divalent metal cation</name>
        <dbReference type="ChEBI" id="CHEBI:60240"/>
        <label>1</label>
    </ligand>
</feature>
<dbReference type="InterPro" id="IPR002678">
    <property type="entry name" value="DUF34/NIF3"/>
</dbReference>
<dbReference type="GO" id="GO:0005737">
    <property type="term" value="C:cytoplasm"/>
    <property type="evidence" value="ECO:0007669"/>
    <property type="project" value="TreeGrafter"/>
</dbReference>
<dbReference type="PANTHER" id="PTHR13799:SF14">
    <property type="entry name" value="GTP CYCLOHYDROLASE 1 TYPE 2 HOMOLOG"/>
    <property type="match status" value="1"/>
</dbReference>
<comment type="similarity">
    <text evidence="1">Belongs to the GTP cyclohydrolase I type 2/NIF3 family.</text>
</comment>
<evidence type="ECO:0000256" key="5">
    <source>
        <dbReference type="PIRSR" id="PIRSR602678-1"/>
    </source>
</evidence>
<reference evidence="6 7" key="1">
    <citation type="submission" date="2020-08" db="EMBL/GenBank/DDBJ databases">
        <title>Genomic Encyclopedia of Archaeal and Bacterial Type Strains, Phase II (KMG-II): from individual species to whole genera.</title>
        <authorList>
            <person name="Goeker M."/>
        </authorList>
    </citation>
    <scope>NUCLEOTIDE SEQUENCE [LARGE SCALE GENOMIC DNA]</scope>
    <source>
        <strain evidence="6 7">DSM 23288</strain>
    </source>
</reference>
<dbReference type="PANTHER" id="PTHR13799">
    <property type="entry name" value="NGG1 INTERACTING FACTOR 3"/>
    <property type="match status" value="1"/>
</dbReference>
<evidence type="ECO:0000313" key="6">
    <source>
        <dbReference type="EMBL" id="MBB4662890.1"/>
    </source>
</evidence>
<accession>A0A840IG24</accession>
<sequence length="257" mass="27333">MAARTEEIIAYLDELLGVRGFPDMGPNGLQVPGSPTVTTVVTGVSGQLELFERAVELGAQLVIVHHGILWDFEPRRIGAAQAKRLKTLLANDVALAGYHLPLDAHPEVGNNALIAAGLGADVVEPAFDHKGRTIGVIAHFDDNGGDGIPASELFARVATLTDRDPLVFDAGPAFVRRLGIVSGSAANDLATAIDLGLDAFMTGEPKEHVMAQARENFIHFIAAGHYATETFGIRRIGELVAERFGVAHHFVDLPNPV</sequence>
<dbReference type="GO" id="GO:0046872">
    <property type="term" value="F:metal ion binding"/>
    <property type="evidence" value="ECO:0007669"/>
    <property type="project" value="UniProtKB-KW"/>
</dbReference>
<evidence type="ECO:0000313" key="7">
    <source>
        <dbReference type="Proteomes" id="UP000585272"/>
    </source>
</evidence>
<dbReference type="AlphaFoldDB" id="A0A840IG24"/>
<protein>
    <recommendedName>
        <fullName evidence="3">GTP cyclohydrolase 1 type 2 homolog</fullName>
    </recommendedName>
</protein>
<evidence type="ECO:0000256" key="4">
    <source>
        <dbReference type="ARBA" id="ARBA00022723"/>
    </source>
</evidence>
<dbReference type="Pfam" id="PF01784">
    <property type="entry name" value="DUF34_NIF3"/>
    <property type="match status" value="1"/>
</dbReference>
<feature type="binding site" evidence="5">
    <location>
        <position position="65"/>
    </location>
    <ligand>
        <name>a divalent metal cation</name>
        <dbReference type="ChEBI" id="CHEBI:60240"/>
        <label>1</label>
    </ligand>
</feature>
<evidence type="ECO:0000256" key="2">
    <source>
        <dbReference type="ARBA" id="ARBA00011643"/>
    </source>
</evidence>
<feature type="binding site" evidence="5">
    <location>
        <position position="225"/>
    </location>
    <ligand>
        <name>a divalent metal cation</name>
        <dbReference type="ChEBI" id="CHEBI:60240"/>
        <label>1</label>
    </ligand>
</feature>
<keyword evidence="4 5" id="KW-0479">Metal-binding</keyword>
<feature type="binding site" evidence="5">
    <location>
        <position position="229"/>
    </location>
    <ligand>
        <name>a divalent metal cation</name>
        <dbReference type="ChEBI" id="CHEBI:60240"/>
        <label>1</label>
    </ligand>
</feature>
<evidence type="ECO:0000256" key="1">
    <source>
        <dbReference type="ARBA" id="ARBA00006964"/>
    </source>
</evidence>
<comment type="caution">
    <text evidence="6">The sequence shown here is derived from an EMBL/GenBank/DDBJ whole genome shotgun (WGS) entry which is preliminary data.</text>
</comment>
<comment type="subunit">
    <text evidence="2">Homohexamer.</text>
</comment>
<dbReference type="InterPro" id="IPR036069">
    <property type="entry name" value="DUF34/NIF3_sf"/>
</dbReference>
<dbReference type="RefSeq" id="WP_183342492.1">
    <property type="nucleotide sequence ID" value="NZ_JACHNU010000003.1"/>
</dbReference>
<feature type="binding site" evidence="5">
    <location>
        <position position="66"/>
    </location>
    <ligand>
        <name>a divalent metal cation</name>
        <dbReference type="ChEBI" id="CHEBI:60240"/>
        <label>1</label>
    </ligand>
</feature>
<dbReference type="Proteomes" id="UP000585272">
    <property type="component" value="Unassembled WGS sequence"/>
</dbReference>
<proteinExistence type="inferred from homology"/>
<organism evidence="6 7">
    <name type="scientific">Conexibacter arvalis</name>
    <dbReference type="NCBI Taxonomy" id="912552"/>
    <lineage>
        <taxon>Bacteria</taxon>
        <taxon>Bacillati</taxon>
        <taxon>Actinomycetota</taxon>
        <taxon>Thermoleophilia</taxon>
        <taxon>Solirubrobacterales</taxon>
        <taxon>Conexibacteraceae</taxon>
        <taxon>Conexibacter</taxon>
    </lineage>
</organism>
<name>A0A840IG24_9ACTN</name>
<keyword evidence="7" id="KW-1185">Reference proteome</keyword>
<dbReference type="NCBIfam" id="TIGR00486">
    <property type="entry name" value="YbgI_SA1388"/>
    <property type="match status" value="1"/>
</dbReference>
<dbReference type="Gene3D" id="3.40.1390.30">
    <property type="entry name" value="NIF3 (NGG1p interacting factor 3)-like"/>
    <property type="match status" value="2"/>
</dbReference>
<dbReference type="EMBL" id="JACHNU010000003">
    <property type="protein sequence ID" value="MBB4662890.1"/>
    <property type="molecule type" value="Genomic_DNA"/>
</dbReference>
<gene>
    <name evidence="6" type="ORF">BDZ31_002479</name>
</gene>